<reference evidence="3" key="1">
    <citation type="journal article" date="2022" name="Data Brief">
        <title>Draft genome sequence data of Gordonia hongkongensis strain EUFUS-Z928 isolated from the octocoral Eunicea fusca.</title>
        <authorList>
            <person name="Sanchez-Suarez J."/>
            <person name="Diaz L."/>
            <person name="Melo-Bolivar J."/>
            <person name="Villamil L."/>
        </authorList>
    </citation>
    <scope>NUCLEOTIDE SEQUENCE</scope>
    <source>
        <strain evidence="3">EUFUS-Z928</strain>
    </source>
</reference>
<reference evidence="3" key="2">
    <citation type="submission" date="2022-01" db="EMBL/GenBank/DDBJ databases">
        <authorList>
            <person name="Sanchez-Suarez J."/>
            <person name="Villamil L."/>
            <person name="Diaz L.E."/>
        </authorList>
    </citation>
    <scope>NUCLEOTIDE SEQUENCE</scope>
    <source>
        <strain evidence="3">EUFUS-Z928</strain>
    </source>
</reference>
<keyword evidence="1" id="KW-0175">Coiled coil</keyword>
<evidence type="ECO:0000256" key="1">
    <source>
        <dbReference type="SAM" id="Coils"/>
    </source>
</evidence>
<evidence type="ECO:0000256" key="2">
    <source>
        <dbReference type="SAM" id="MobiDB-lite"/>
    </source>
</evidence>
<feature type="region of interest" description="Disordered" evidence="2">
    <location>
        <begin position="326"/>
        <end position="360"/>
    </location>
</feature>
<accession>A0ABT6BW96</accession>
<dbReference type="Proteomes" id="UP001152308">
    <property type="component" value="Unassembled WGS sequence"/>
</dbReference>
<feature type="compositionally biased region" description="Polar residues" evidence="2">
    <location>
        <begin position="326"/>
        <end position="335"/>
    </location>
</feature>
<dbReference type="RefSeq" id="WP_277243812.1">
    <property type="nucleotide sequence ID" value="NZ_JAKJLQ010000009.1"/>
</dbReference>
<protein>
    <recommendedName>
        <fullName evidence="5">Chemotaxis protein</fullName>
    </recommendedName>
</protein>
<gene>
    <name evidence="3" type="ORF">L2299_13050</name>
</gene>
<proteinExistence type="predicted"/>
<dbReference type="EMBL" id="JAKJLQ010000009">
    <property type="protein sequence ID" value="MDF6101985.1"/>
    <property type="molecule type" value="Genomic_DNA"/>
</dbReference>
<organism evidence="3 4">
    <name type="scientific">Gordonia hongkongensis</name>
    <dbReference type="NCBI Taxonomy" id="1701090"/>
    <lineage>
        <taxon>Bacteria</taxon>
        <taxon>Bacillati</taxon>
        <taxon>Actinomycetota</taxon>
        <taxon>Actinomycetes</taxon>
        <taxon>Mycobacteriales</taxon>
        <taxon>Gordoniaceae</taxon>
        <taxon>Gordonia</taxon>
    </lineage>
</organism>
<sequence length="360" mass="36578">MVLPLIPVVAIAIGAAAGGGGLALGGKGAYDIKKASSELSAAREKYEARRAESEALVEKINDRIVRYGRQQEAAMQTVVLRMHDFLVRNEQKVRDSEKLLVDGIDATVNLLTASGSVDLSAAQWVSGIVGSIGAGAGASAATTSAVSTFGAASTGAAISGLSGAAAESATLAWLGGGAVAAGGGGMAMGALALNFVTIGPGLLVAGFVVKGQGKKAATQAMEFKAKIEIEIAELDTADAQTRVVSTRTDELDRALFTMSARATAALDVLEAEPFDPARHTPQFQRAMVLVKGVLDIATTPVIDENGDPTQAGHALALKYRNMTTAGATGRVNNEDTAGGEEVEPAAAETSEGLVAKGSNQ</sequence>
<name>A0ABT6BW96_9ACTN</name>
<comment type="caution">
    <text evidence="3">The sequence shown here is derived from an EMBL/GenBank/DDBJ whole genome shotgun (WGS) entry which is preliminary data.</text>
</comment>
<evidence type="ECO:0000313" key="4">
    <source>
        <dbReference type="Proteomes" id="UP001152308"/>
    </source>
</evidence>
<feature type="coiled-coil region" evidence="1">
    <location>
        <begin position="32"/>
        <end position="63"/>
    </location>
</feature>
<evidence type="ECO:0008006" key="5">
    <source>
        <dbReference type="Google" id="ProtNLM"/>
    </source>
</evidence>
<keyword evidence="4" id="KW-1185">Reference proteome</keyword>
<evidence type="ECO:0000313" key="3">
    <source>
        <dbReference type="EMBL" id="MDF6101985.1"/>
    </source>
</evidence>